<dbReference type="PANTHER" id="PTHR46708">
    <property type="entry name" value="TENASCIN"/>
    <property type="match status" value="1"/>
</dbReference>
<dbReference type="GO" id="GO:0000272">
    <property type="term" value="P:polysaccharide catabolic process"/>
    <property type="evidence" value="ECO:0007669"/>
    <property type="project" value="UniProtKB-KW"/>
</dbReference>
<evidence type="ECO:0000256" key="1">
    <source>
        <dbReference type="ARBA" id="ARBA00022737"/>
    </source>
</evidence>
<dbReference type="Gene3D" id="2.60.40.10">
    <property type="entry name" value="Immunoglobulins"/>
    <property type="match status" value="2"/>
</dbReference>
<name>A0A1G9THM6_9ACTN</name>
<dbReference type="STRING" id="1137991.SAMN05660642_02517"/>
<evidence type="ECO:0000313" key="8">
    <source>
        <dbReference type="Proteomes" id="UP000198680"/>
    </source>
</evidence>
<dbReference type="Proteomes" id="UP000198680">
    <property type="component" value="Unassembled WGS sequence"/>
</dbReference>
<dbReference type="InterPro" id="IPR036116">
    <property type="entry name" value="FN3_sf"/>
</dbReference>
<keyword evidence="5" id="KW-0472">Membrane</keyword>
<dbReference type="GO" id="GO:0016798">
    <property type="term" value="F:hydrolase activity, acting on glycosyl bonds"/>
    <property type="evidence" value="ECO:0007669"/>
    <property type="project" value="UniProtKB-KW"/>
</dbReference>
<dbReference type="OrthoDB" id="3832207at2"/>
<dbReference type="SMART" id="SM00060">
    <property type="entry name" value="FN3"/>
    <property type="match status" value="2"/>
</dbReference>
<sequence length="640" mass="64969">MTRTRPTQHGGRGGAHKAVVPPASRTSRSSRRLIAGGLAALTATGSLVTFATMAQAGNPPLGPGNIEVFPKRDMVALEGYTDQAGETATVTVSRNGQQIGIGEGVVDATGFLEFNHPGGSCWTGVTPNIQGGDLVEVRFSETAFTDGAYVSSAKITSVTHSDFAATAADGDVEGTVTISGTYGDDFGTRFDLSRFVVEVVNPEMRRPDPSTPPTLIGERAIGWTPVVDPAEPNGGPGYEVTGTAADGAFSVTFGMYSAADAERVLDGEHVVTSWMQDSGELALGNSLYEFGETDGPGFGGCPAGPASQAPVPPTSVTATRSGTDVTLNWTTPAQPVDANPVTQYRVAVVDGVTGQEIAVRQGANPGENSATIHGLVAEQAYGLILEATNGQWSPVVQLGTLNADGSITPATDPTNPDTTGGGTGGTGGTGDGTGGGGTGETPTEPVAAPPTAPSLTRVLGGHESVTAEWTAAQPGNATSPVTGYEIMATPAAGSTATPVTAQALATATSGTVTGLANGVDYTVQVFALAGDQRTGSTTATGVNAVVKPGDVVTVSRAQYRADRREYRISGTAQDTTANRVHLRVGDVAGSGQVIQLNVPVLADGTWSVDLRNGPVLPTNNRFNVTSDSGASTVAALTRSR</sequence>
<organism evidence="7 8">
    <name type="scientific">Geodermatophilus siccatus</name>
    <dbReference type="NCBI Taxonomy" id="1137991"/>
    <lineage>
        <taxon>Bacteria</taxon>
        <taxon>Bacillati</taxon>
        <taxon>Actinomycetota</taxon>
        <taxon>Actinomycetes</taxon>
        <taxon>Geodermatophilales</taxon>
        <taxon>Geodermatophilaceae</taxon>
        <taxon>Geodermatophilus</taxon>
    </lineage>
</organism>
<keyword evidence="2" id="KW-0326">Glycosidase</keyword>
<keyword evidence="5" id="KW-1133">Transmembrane helix</keyword>
<dbReference type="InterPro" id="IPR003961">
    <property type="entry name" value="FN3_dom"/>
</dbReference>
<evidence type="ECO:0000256" key="2">
    <source>
        <dbReference type="ARBA" id="ARBA00023295"/>
    </source>
</evidence>
<keyword evidence="3" id="KW-0624">Polysaccharide degradation</keyword>
<reference evidence="8" key="1">
    <citation type="submission" date="2016-10" db="EMBL/GenBank/DDBJ databases">
        <authorList>
            <person name="Varghese N."/>
            <person name="Submissions S."/>
        </authorList>
    </citation>
    <scope>NUCLEOTIDE SEQUENCE [LARGE SCALE GENOMIC DNA]</scope>
    <source>
        <strain evidence="8">DSM 45419</strain>
    </source>
</reference>
<dbReference type="SUPFAM" id="SSF49265">
    <property type="entry name" value="Fibronectin type III"/>
    <property type="match status" value="1"/>
</dbReference>
<gene>
    <name evidence="7" type="ORF">SAMN05660642_02517</name>
</gene>
<keyword evidence="8" id="KW-1185">Reference proteome</keyword>
<keyword evidence="3" id="KW-0119">Carbohydrate metabolism</keyword>
<proteinExistence type="predicted"/>
<keyword evidence="2" id="KW-0378">Hydrolase</keyword>
<dbReference type="EMBL" id="FNHE01000006">
    <property type="protein sequence ID" value="SDM47259.1"/>
    <property type="molecule type" value="Genomic_DNA"/>
</dbReference>
<dbReference type="AlphaFoldDB" id="A0A1G9THM6"/>
<evidence type="ECO:0000313" key="7">
    <source>
        <dbReference type="EMBL" id="SDM47259.1"/>
    </source>
</evidence>
<feature type="transmembrane region" description="Helical" evidence="5">
    <location>
        <begin position="33"/>
        <end position="54"/>
    </location>
</feature>
<keyword evidence="5" id="KW-0812">Transmembrane</keyword>
<feature type="domain" description="Fibronectin type-III" evidence="6">
    <location>
        <begin position="449"/>
        <end position="549"/>
    </location>
</feature>
<evidence type="ECO:0000256" key="4">
    <source>
        <dbReference type="SAM" id="MobiDB-lite"/>
    </source>
</evidence>
<dbReference type="InterPro" id="IPR013783">
    <property type="entry name" value="Ig-like_fold"/>
</dbReference>
<dbReference type="Pfam" id="PF00041">
    <property type="entry name" value="fn3"/>
    <property type="match status" value="2"/>
</dbReference>
<dbReference type="PROSITE" id="PS50853">
    <property type="entry name" value="FN3"/>
    <property type="match status" value="2"/>
</dbReference>
<feature type="region of interest" description="Disordered" evidence="4">
    <location>
        <begin position="404"/>
        <end position="455"/>
    </location>
</feature>
<evidence type="ECO:0000256" key="5">
    <source>
        <dbReference type="SAM" id="Phobius"/>
    </source>
</evidence>
<feature type="compositionally biased region" description="Gly residues" evidence="4">
    <location>
        <begin position="419"/>
        <end position="439"/>
    </location>
</feature>
<dbReference type="InterPro" id="IPR050991">
    <property type="entry name" value="ECM_Regulatory_Proteins"/>
</dbReference>
<keyword evidence="1" id="KW-0677">Repeat</keyword>
<dbReference type="CDD" id="cd00063">
    <property type="entry name" value="FN3"/>
    <property type="match status" value="2"/>
</dbReference>
<dbReference type="PANTHER" id="PTHR46708:SF2">
    <property type="entry name" value="FIBRONECTIN TYPE-III DOMAIN-CONTAINING PROTEIN"/>
    <property type="match status" value="1"/>
</dbReference>
<evidence type="ECO:0000259" key="6">
    <source>
        <dbReference type="PROSITE" id="PS50853"/>
    </source>
</evidence>
<feature type="region of interest" description="Disordered" evidence="4">
    <location>
        <begin position="1"/>
        <end position="29"/>
    </location>
</feature>
<evidence type="ECO:0000256" key="3">
    <source>
        <dbReference type="ARBA" id="ARBA00023326"/>
    </source>
</evidence>
<feature type="domain" description="Fibronectin type-III" evidence="6">
    <location>
        <begin position="309"/>
        <end position="403"/>
    </location>
</feature>
<protein>
    <submittedName>
        <fullName evidence="7">Fibronectin type III domain-containing protein</fullName>
    </submittedName>
</protein>
<accession>A0A1G9THM6</accession>